<dbReference type="Gene3D" id="1.10.260.40">
    <property type="entry name" value="lambda repressor-like DNA-binding domains"/>
    <property type="match status" value="1"/>
</dbReference>
<feature type="domain" description="HTH cro/C1-type" evidence="1">
    <location>
        <begin position="34"/>
        <end position="73"/>
    </location>
</feature>
<dbReference type="GO" id="GO:0003677">
    <property type="term" value="F:DNA binding"/>
    <property type="evidence" value="ECO:0007669"/>
    <property type="project" value="UniProtKB-KW"/>
</dbReference>
<evidence type="ECO:0000313" key="3">
    <source>
        <dbReference type="Proteomes" id="UP001139971"/>
    </source>
</evidence>
<gene>
    <name evidence="2" type="ORF">OD750_016055</name>
</gene>
<comment type="caution">
    <text evidence="2">The sequence shown here is derived from an EMBL/GenBank/DDBJ whole genome shotgun (WGS) entry which is preliminary data.</text>
</comment>
<dbReference type="InterPro" id="IPR010982">
    <property type="entry name" value="Lambda_DNA-bd_dom_sf"/>
</dbReference>
<evidence type="ECO:0000259" key="1">
    <source>
        <dbReference type="PROSITE" id="PS50943"/>
    </source>
</evidence>
<dbReference type="RefSeq" id="WP_263541700.1">
    <property type="nucleotide sequence ID" value="NZ_JAOVZO020000018.1"/>
</dbReference>
<dbReference type="InterPro" id="IPR010744">
    <property type="entry name" value="Phage_CI_N"/>
</dbReference>
<reference evidence="2" key="1">
    <citation type="submission" date="2023-02" db="EMBL/GenBank/DDBJ databases">
        <title>Tahibacter soli sp. nov. isolated from soil.</title>
        <authorList>
            <person name="Baek J.H."/>
            <person name="Lee J.K."/>
            <person name="Choi D.G."/>
            <person name="Jeon C.O."/>
        </authorList>
    </citation>
    <scope>NUCLEOTIDE SEQUENCE</scope>
    <source>
        <strain evidence="2">BL</strain>
    </source>
</reference>
<keyword evidence="3" id="KW-1185">Reference proteome</keyword>
<evidence type="ECO:0000313" key="2">
    <source>
        <dbReference type="EMBL" id="MDC8014058.1"/>
    </source>
</evidence>
<dbReference type="Pfam" id="PF07022">
    <property type="entry name" value="Phage_CI_repr"/>
    <property type="match status" value="1"/>
</dbReference>
<sequence>MATTRQTGQDFADRLDQALTLAGIPRGRSRNGKLATLFYVSRETARLWLKGRLPALSKLREVARRLDVSLDWLATGRGHPRPTGAGERSGSAGDAVEVELFNLIRLMSQKRKRALLALLASE</sequence>
<dbReference type="AlphaFoldDB" id="A0A9X3YNM1"/>
<proteinExistence type="predicted"/>
<organism evidence="2 3">
    <name type="scientific">Tahibacter soli</name>
    <dbReference type="NCBI Taxonomy" id="2983605"/>
    <lineage>
        <taxon>Bacteria</taxon>
        <taxon>Pseudomonadati</taxon>
        <taxon>Pseudomonadota</taxon>
        <taxon>Gammaproteobacteria</taxon>
        <taxon>Lysobacterales</taxon>
        <taxon>Rhodanobacteraceae</taxon>
        <taxon>Tahibacter</taxon>
    </lineage>
</organism>
<protein>
    <submittedName>
        <fullName evidence="2">DNA-binding protein</fullName>
    </submittedName>
</protein>
<dbReference type="PROSITE" id="PS50943">
    <property type="entry name" value="HTH_CROC1"/>
    <property type="match status" value="1"/>
</dbReference>
<accession>A0A9X3YNM1</accession>
<dbReference type="Proteomes" id="UP001139971">
    <property type="component" value="Unassembled WGS sequence"/>
</dbReference>
<dbReference type="InterPro" id="IPR001387">
    <property type="entry name" value="Cro/C1-type_HTH"/>
</dbReference>
<keyword evidence="2" id="KW-0238">DNA-binding</keyword>
<dbReference type="EMBL" id="JAOVZO020000018">
    <property type="protein sequence ID" value="MDC8014058.1"/>
    <property type="molecule type" value="Genomic_DNA"/>
</dbReference>
<name>A0A9X3YNM1_9GAMM</name>
<dbReference type="SUPFAM" id="SSF47413">
    <property type="entry name" value="lambda repressor-like DNA-binding domains"/>
    <property type="match status" value="1"/>
</dbReference>
<dbReference type="GO" id="GO:0045892">
    <property type="term" value="P:negative regulation of DNA-templated transcription"/>
    <property type="evidence" value="ECO:0007669"/>
    <property type="project" value="InterPro"/>
</dbReference>